<dbReference type="EMBL" id="GBXM01035266">
    <property type="protein sequence ID" value="JAH73311.1"/>
    <property type="molecule type" value="Transcribed_RNA"/>
</dbReference>
<sequence length="50" mass="5559">MGSLNHTRALPSRLCGLMDGLALPRPCNTVHRVRLGSFISIREMLNIVLQ</sequence>
<protein>
    <submittedName>
        <fullName evidence="1">Uncharacterized protein</fullName>
    </submittedName>
</protein>
<evidence type="ECO:0000313" key="1">
    <source>
        <dbReference type="EMBL" id="JAH73311.1"/>
    </source>
</evidence>
<organism evidence="1">
    <name type="scientific">Anguilla anguilla</name>
    <name type="common">European freshwater eel</name>
    <name type="synonym">Muraena anguilla</name>
    <dbReference type="NCBI Taxonomy" id="7936"/>
    <lineage>
        <taxon>Eukaryota</taxon>
        <taxon>Metazoa</taxon>
        <taxon>Chordata</taxon>
        <taxon>Craniata</taxon>
        <taxon>Vertebrata</taxon>
        <taxon>Euteleostomi</taxon>
        <taxon>Actinopterygii</taxon>
        <taxon>Neopterygii</taxon>
        <taxon>Teleostei</taxon>
        <taxon>Anguilliformes</taxon>
        <taxon>Anguillidae</taxon>
        <taxon>Anguilla</taxon>
    </lineage>
</organism>
<name>A0A0E9V5P5_ANGAN</name>
<reference evidence="1" key="1">
    <citation type="submission" date="2014-11" db="EMBL/GenBank/DDBJ databases">
        <authorList>
            <person name="Amaro Gonzalez C."/>
        </authorList>
    </citation>
    <scope>NUCLEOTIDE SEQUENCE</scope>
</reference>
<reference evidence="1" key="2">
    <citation type="journal article" date="2015" name="Fish Shellfish Immunol.">
        <title>Early steps in the European eel (Anguilla anguilla)-Vibrio vulnificus interaction in the gills: Role of the RtxA13 toxin.</title>
        <authorList>
            <person name="Callol A."/>
            <person name="Pajuelo D."/>
            <person name="Ebbesson L."/>
            <person name="Teles M."/>
            <person name="MacKenzie S."/>
            <person name="Amaro C."/>
        </authorList>
    </citation>
    <scope>NUCLEOTIDE SEQUENCE</scope>
</reference>
<proteinExistence type="predicted"/>
<dbReference type="AlphaFoldDB" id="A0A0E9V5P5"/>
<accession>A0A0E9V5P5</accession>